<dbReference type="Pfam" id="PF03591">
    <property type="entry name" value="AzlC"/>
    <property type="match status" value="1"/>
</dbReference>
<keyword evidence="9" id="KW-0614">Plasmid</keyword>
<dbReference type="Proteomes" id="UP001318682">
    <property type="component" value="Plasmid pROLI83"/>
</dbReference>
<comment type="similarity">
    <text evidence="2">Belongs to the AzlC family.</text>
</comment>
<evidence type="ECO:0000256" key="3">
    <source>
        <dbReference type="ARBA" id="ARBA00022448"/>
    </source>
</evidence>
<geneLocation type="plasmid" evidence="9 10">
    <name>pROLI83</name>
</geneLocation>
<organism evidence="9 10">
    <name type="scientific">Roseobacter fucihabitans</name>
    <dbReference type="NCBI Taxonomy" id="1537242"/>
    <lineage>
        <taxon>Bacteria</taxon>
        <taxon>Pseudomonadati</taxon>
        <taxon>Pseudomonadota</taxon>
        <taxon>Alphaproteobacteria</taxon>
        <taxon>Rhodobacterales</taxon>
        <taxon>Roseobacteraceae</taxon>
        <taxon>Roseobacter</taxon>
    </lineage>
</organism>
<feature type="transmembrane region" description="Helical" evidence="8">
    <location>
        <begin position="143"/>
        <end position="167"/>
    </location>
</feature>
<keyword evidence="3" id="KW-0813">Transport</keyword>
<evidence type="ECO:0000313" key="10">
    <source>
        <dbReference type="Proteomes" id="UP001318682"/>
    </source>
</evidence>
<feature type="transmembrane region" description="Helical" evidence="8">
    <location>
        <begin position="173"/>
        <end position="191"/>
    </location>
</feature>
<evidence type="ECO:0000256" key="8">
    <source>
        <dbReference type="SAM" id="Phobius"/>
    </source>
</evidence>
<feature type="transmembrane region" description="Helical" evidence="8">
    <location>
        <begin position="84"/>
        <end position="109"/>
    </location>
</feature>
<evidence type="ECO:0000256" key="1">
    <source>
        <dbReference type="ARBA" id="ARBA00004651"/>
    </source>
</evidence>
<gene>
    <name evidence="9" type="ORF">ROLI_046950</name>
</gene>
<evidence type="ECO:0000256" key="4">
    <source>
        <dbReference type="ARBA" id="ARBA00022475"/>
    </source>
</evidence>
<feature type="transmembrane region" description="Helical" evidence="8">
    <location>
        <begin position="30"/>
        <end position="49"/>
    </location>
</feature>
<dbReference type="EMBL" id="CP143425">
    <property type="protein sequence ID" value="WVX51593.1"/>
    <property type="molecule type" value="Genomic_DNA"/>
</dbReference>
<name>A0ABZ2C1V3_9RHOB</name>
<protein>
    <recommendedName>
        <fullName evidence="11">Branched-chain amino acid ABC transporter permease</fullName>
    </recommendedName>
</protein>
<keyword evidence="7 8" id="KW-0472">Membrane</keyword>
<evidence type="ECO:0008006" key="11">
    <source>
        <dbReference type="Google" id="ProtNLM"/>
    </source>
</evidence>
<dbReference type="InterPro" id="IPR011606">
    <property type="entry name" value="Brnchd-chn_aa_trnsp_permease"/>
</dbReference>
<evidence type="ECO:0000313" key="9">
    <source>
        <dbReference type="EMBL" id="WVX51593.1"/>
    </source>
</evidence>
<evidence type="ECO:0000256" key="2">
    <source>
        <dbReference type="ARBA" id="ARBA00010735"/>
    </source>
</evidence>
<keyword evidence="6 8" id="KW-1133">Transmembrane helix</keyword>
<reference evidence="9 10" key="1">
    <citation type="submission" date="2015-07" db="EMBL/GenBank/DDBJ databases">
        <authorList>
            <person name="Voget S."/>
            <person name="Dogs M."/>
            <person name="Brinkhoff T.H."/>
            <person name="Daniel R."/>
        </authorList>
    </citation>
    <scope>NUCLEOTIDE SEQUENCE [LARGE SCALE GENOMIC DNA]</scope>
    <source>
        <strain evidence="9 10">B14</strain>
        <plasmid evidence="9 10">pROLI83</plasmid>
    </source>
</reference>
<sequence length="240" mass="25216">MVRSKLPDTPHPADGVTLTWIGVLSGVKRLAPLSLFVIPFGIGFGVAAIEQGLTGPQALVMSAAVFSGAAQFASLDFWPHPSNLFSIALVIFAINGRHVITGAALSPWLNHLPLFKRCLALGLLSDPNFTDSQRALQSGERDVGILLGGGLILWLNWILGTGIGTYAGTYAGSLQSFGFDVVMVCFFATVMTQRLRQWSSILPAGIAACVSVLTLGWLPAGWNIIAAALVGGAVGFVRGL</sequence>
<evidence type="ECO:0000256" key="5">
    <source>
        <dbReference type="ARBA" id="ARBA00022692"/>
    </source>
</evidence>
<dbReference type="PANTHER" id="PTHR34979">
    <property type="entry name" value="INNER MEMBRANE PROTEIN YGAZ"/>
    <property type="match status" value="1"/>
</dbReference>
<feature type="transmembrane region" description="Helical" evidence="8">
    <location>
        <begin position="198"/>
        <end position="216"/>
    </location>
</feature>
<accession>A0ABZ2C1V3</accession>
<dbReference type="PANTHER" id="PTHR34979:SF1">
    <property type="entry name" value="INNER MEMBRANE PROTEIN YGAZ"/>
    <property type="match status" value="1"/>
</dbReference>
<keyword evidence="4" id="KW-1003">Cell membrane</keyword>
<keyword evidence="5 8" id="KW-0812">Transmembrane</keyword>
<comment type="subcellular location">
    <subcellularLocation>
        <location evidence="1">Cell membrane</location>
        <topology evidence="1">Multi-pass membrane protein</topology>
    </subcellularLocation>
</comment>
<keyword evidence="10" id="KW-1185">Reference proteome</keyword>
<evidence type="ECO:0000256" key="6">
    <source>
        <dbReference type="ARBA" id="ARBA00022989"/>
    </source>
</evidence>
<reference evidence="9 10" key="2">
    <citation type="submission" date="2024-01" db="EMBL/GenBank/DDBJ databases">
        <title>Roseobacter fucihabitans sp. nov., isolated from the brown alga Fucus spiralis.</title>
        <authorList>
            <person name="Hahnke S."/>
            <person name="Berger M."/>
            <person name="Schlingloff A."/>
            <person name="Athale I."/>
            <person name="Neumann-Schaal M."/>
            <person name="Adenaya A."/>
            <person name="Poehlein A."/>
            <person name="Daniel R."/>
            <person name="Pertersen J."/>
            <person name="Brinkhoff T."/>
        </authorList>
    </citation>
    <scope>NUCLEOTIDE SEQUENCE [LARGE SCALE GENOMIC DNA]</scope>
    <source>
        <strain evidence="9 10">B14</strain>
        <plasmid evidence="9 10">pROLI83</plasmid>
    </source>
</reference>
<proteinExistence type="inferred from homology"/>
<evidence type="ECO:0000256" key="7">
    <source>
        <dbReference type="ARBA" id="ARBA00023136"/>
    </source>
</evidence>